<dbReference type="SUPFAM" id="SSF56925">
    <property type="entry name" value="OMPA-like"/>
    <property type="match status" value="1"/>
</dbReference>
<dbReference type="EMBL" id="SADE01000004">
    <property type="protein sequence ID" value="RVU34030.1"/>
    <property type="molecule type" value="Genomic_DNA"/>
</dbReference>
<comment type="similarity">
    <text evidence="4">Belongs to the Omp25/RopB family.</text>
</comment>
<evidence type="ECO:0000256" key="4">
    <source>
        <dbReference type="ARBA" id="ARBA00038306"/>
    </source>
</evidence>
<dbReference type="Gene3D" id="2.40.160.20">
    <property type="match status" value="1"/>
</dbReference>
<evidence type="ECO:0000259" key="5">
    <source>
        <dbReference type="Pfam" id="PF13505"/>
    </source>
</evidence>
<dbReference type="OrthoDB" id="268975at2"/>
<keyword evidence="7" id="KW-1185">Reference proteome</keyword>
<dbReference type="RefSeq" id="WP_127768060.1">
    <property type="nucleotide sequence ID" value="NZ_SADE01000004.1"/>
</dbReference>
<evidence type="ECO:0000313" key="7">
    <source>
        <dbReference type="Proteomes" id="UP000287447"/>
    </source>
</evidence>
<gene>
    <name evidence="6" type="ORF">EOI86_23200</name>
</gene>
<dbReference type="Pfam" id="PF13505">
    <property type="entry name" value="OMP_b-brl"/>
    <property type="match status" value="1"/>
</dbReference>
<name>A0A3S2VMS3_9PROT</name>
<dbReference type="InterPro" id="IPR027385">
    <property type="entry name" value="Beta-barrel_OMP"/>
</dbReference>
<dbReference type="GO" id="GO:0016020">
    <property type="term" value="C:membrane"/>
    <property type="evidence" value="ECO:0007669"/>
    <property type="project" value="UniProtKB-SubCell"/>
</dbReference>
<dbReference type="Proteomes" id="UP000287447">
    <property type="component" value="Unassembled WGS sequence"/>
</dbReference>
<feature type="domain" description="Outer membrane protein beta-barrel" evidence="5">
    <location>
        <begin position="41"/>
        <end position="234"/>
    </location>
</feature>
<dbReference type="PANTHER" id="PTHR34001">
    <property type="entry name" value="BLL7405 PROTEIN"/>
    <property type="match status" value="1"/>
</dbReference>
<accession>A0A3S2VMS3</accession>
<evidence type="ECO:0000313" key="6">
    <source>
        <dbReference type="EMBL" id="RVU34030.1"/>
    </source>
</evidence>
<organism evidence="6 7">
    <name type="scientific">Hwanghaeella grinnelliae</name>
    <dbReference type="NCBI Taxonomy" id="2500179"/>
    <lineage>
        <taxon>Bacteria</taxon>
        <taxon>Pseudomonadati</taxon>
        <taxon>Pseudomonadota</taxon>
        <taxon>Alphaproteobacteria</taxon>
        <taxon>Rhodospirillales</taxon>
        <taxon>Rhodospirillaceae</taxon>
        <taxon>Hwanghaeella</taxon>
    </lineage>
</organism>
<comment type="subcellular location">
    <subcellularLocation>
        <location evidence="1">Membrane</location>
    </subcellularLocation>
</comment>
<protein>
    <submittedName>
        <fullName evidence="6">Porin family protein</fullName>
    </submittedName>
</protein>
<sequence>MRNHIHAITFPRGKRDNGIVFSFFAAVSIAMALTFTPKAHAGSGPDTGWQGLYGGFTVGGVYGASRPDSEAELSPYFNSQFDLDDLRPSLQSAIDRTSFSGSGLFGYDFQDGALVYGIEADATVMNYSETSNASGSFVAAAVPVRFAIRTTIENNYSFSIRPKIGYVIGNWMVHAAAGPSVGHFKYDFSYDDDNSGGGPSDFTDSTIAFGVSSNLGVSYNLDNGWILRGDYVSSYYPEIINERQSFARSVGGTVFGASIKHEAAFDSHNLRIGLIKRF</sequence>
<keyword evidence="3" id="KW-0472">Membrane</keyword>
<dbReference type="InterPro" id="IPR011250">
    <property type="entry name" value="OMP/PagP_B-barrel"/>
</dbReference>
<keyword evidence="2" id="KW-0732">Signal</keyword>
<comment type="caution">
    <text evidence="6">The sequence shown here is derived from an EMBL/GenBank/DDBJ whole genome shotgun (WGS) entry which is preliminary data.</text>
</comment>
<reference evidence="7" key="1">
    <citation type="submission" date="2019-01" db="EMBL/GenBank/DDBJ databases">
        <title>Gri0909 isolated from a small marine red alga.</title>
        <authorList>
            <person name="Kim J."/>
            <person name="Jeong S.E."/>
            <person name="Jeon C.O."/>
        </authorList>
    </citation>
    <scope>NUCLEOTIDE SEQUENCE [LARGE SCALE GENOMIC DNA]</scope>
    <source>
        <strain evidence="7">Gri0909</strain>
    </source>
</reference>
<dbReference type="PANTHER" id="PTHR34001:SF3">
    <property type="entry name" value="BLL7405 PROTEIN"/>
    <property type="match status" value="1"/>
</dbReference>
<evidence type="ECO:0000256" key="2">
    <source>
        <dbReference type="ARBA" id="ARBA00022729"/>
    </source>
</evidence>
<proteinExistence type="inferred from homology"/>
<evidence type="ECO:0000256" key="1">
    <source>
        <dbReference type="ARBA" id="ARBA00004370"/>
    </source>
</evidence>
<dbReference type="InterPro" id="IPR051692">
    <property type="entry name" value="OMP-like"/>
</dbReference>
<evidence type="ECO:0000256" key="3">
    <source>
        <dbReference type="ARBA" id="ARBA00023136"/>
    </source>
</evidence>
<dbReference type="AlphaFoldDB" id="A0A3S2VMS3"/>